<evidence type="ECO:0000256" key="8">
    <source>
        <dbReference type="SAM" id="MobiDB-lite"/>
    </source>
</evidence>
<accession>A0ABW5SF04</accession>
<name>A0ABW5SF04_9FLAO</name>
<feature type="region of interest" description="Disordered" evidence="8">
    <location>
        <begin position="36"/>
        <end position="55"/>
    </location>
</feature>
<keyword evidence="4 7" id="KW-0812">Transmembrane</keyword>
<dbReference type="Pfam" id="PF02472">
    <property type="entry name" value="ExbD"/>
    <property type="match status" value="1"/>
</dbReference>
<evidence type="ECO:0000256" key="6">
    <source>
        <dbReference type="ARBA" id="ARBA00023136"/>
    </source>
</evidence>
<protein>
    <submittedName>
        <fullName evidence="9">ExbD/TolR family protein</fullName>
    </submittedName>
</protein>
<keyword evidence="10" id="KW-1185">Reference proteome</keyword>
<comment type="similarity">
    <text evidence="2 7">Belongs to the ExbD/TolR family.</text>
</comment>
<keyword evidence="3" id="KW-1003">Cell membrane</keyword>
<sequence>MAKRSAPEVNAGSMADIAFLLLIFFLVTTTIETDTGINSKLPPIEEQPEDPPPRKEKNIFIVLINQNEELLVEDERMELKDLRQAAIDFLDNGGGDCNYCQGAKDPASSDNPLKAVISLQNDRETEYGAYIAVQNELVAAFNYLRNREANRLFGKSFIQMEKDFNDSQYRGNKEKLEEQIKQIREMFPLNLSEAEPKERE</sequence>
<evidence type="ECO:0000256" key="2">
    <source>
        <dbReference type="ARBA" id="ARBA00005811"/>
    </source>
</evidence>
<keyword evidence="5" id="KW-1133">Transmembrane helix</keyword>
<evidence type="ECO:0000256" key="1">
    <source>
        <dbReference type="ARBA" id="ARBA00004162"/>
    </source>
</evidence>
<dbReference type="RefSeq" id="WP_379047735.1">
    <property type="nucleotide sequence ID" value="NZ_JBHULZ010000041.1"/>
</dbReference>
<reference evidence="10" key="1">
    <citation type="journal article" date="2019" name="Int. J. Syst. Evol. Microbiol.">
        <title>The Global Catalogue of Microorganisms (GCM) 10K type strain sequencing project: providing services to taxonomists for standard genome sequencing and annotation.</title>
        <authorList>
            <consortium name="The Broad Institute Genomics Platform"/>
            <consortium name="The Broad Institute Genome Sequencing Center for Infectious Disease"/>
            <person name="Wu L."/>
            <person name="Ma J."/>
        </authorList>
    </citation>
    <scope>NUCLEOTIDE SEQUENCE [LARGE SCALE GENOMIC DNA]</scope>
    <source>
        <strain evidence="10">KCTC 42255</strain>
    </source>
</reference>
<keyword evidence="6" id="KW-0472">Membrane</keyword>
<comment type="caution">
    <text evidence="9">The sequence shown here is derived from an EMBL/GenBank/DDBJ whole genome shotgun (WGS) entry which is preliminary data.</text>
</comment>
<evidence type="ECO:0000313" key="10">
    <source>
        <dbReference type="Proteomes" id="UP001597357"/>
    </source>
</evidence>
<keyword evidence="7" id="KW-0653">Protein transport</keyword>
<proteinExistence type="inferred from homology"/>
<dbReference type="PANTHER" id="PTHR30558:SF3">
    <property type="entry name" value="BIOPOLYMER TRANSPORT PROTEIN EXBD-RELATED"/>
    <property type="match status" value="1"/>
</dbReference>
<dbReference type="EMBL" id="JBHULZ010000041">
    <property type="protein sequence ID" value="MFD2698337.1"/>
    <property type="molecule type" value="Genomic_DNA"/>
</dbReference>
<evidence type="ECO:0000256" key="4">
    <source>
        <dbReference type="ARBA" id="ARBA00022692"/>
    </source>
</evidence>
<evidence type="ECO:0000313" key="9">
    <source>
        <dbReference type="EMBL" id="MFD2698337.1"/>
    </source>
</evidence>
<evidence type="ECO:0000256" key="7">
    <source>
        <dbReference type="RuleBase" id="RU003879"/>
    </source>
</evidence>
<comment type="subcellular location">
    <subcellularLocation>
        <location evidence="1">Cell membrane</location>
        <topology evidence="1">Single-pass membrane protein</topology>
    </subcellularLocation>
    <subcellularLocation>
        <location evidence="7">Cell membrane</location>
        <topology evidence="7">Single-pass type II membrane protein</topology>
    </subcellularLocation>
</comment>
<evidence type="ECO:0000256" key="5">
    <source>
        <dbReference type="ARBA" id="ARBA00022989"/>
    </source>
</evidence>
<dbReference type="Proteomes" id="UP001597357">
    <property type="component" value="Unassembled WGS sequence"/>
</dbReference>
<dbReference type="InterPro" id="IPR003400">
    <property type="entry name" value="ExbD"/>
</dbReference>
<gene>
    <name evidence="9" type="ORF">ACFSQ0_10065</name>
</gene>
<dbReference type="PANTHER" id="PTHR30558">
    <property type="entry name" value="EXBD MEMBRANE COMPONENT OF PMF-DRIVEN MACROMOLECULE IMPORT SYSTEM"/>
    <property type="match status" value="1"/>
</dbReference>
<keyword evidence="7" id="KW-0813">Transport</keyword>
<organism evidence="9 10">
    <name type="scientific">Mesonia sediminis</name>
    <dbReference type="NCBI Taxonomy" id="1703946"/>
    <lineage>
        <taxon>Bacteria</taxon>
        <taxon>Pseudomonadati</taxon>
        <taxon>Bacteroidota</taxon>
        <taxon>Flavobacteriia</taxon>
        <taxon>Flavobacteriales</taxon>
        <taxon>Flavobacteriaceae</taxon>
        <taxon>Mesonia</taxon>
    </lineage>
</organism>
<evidence type="ECO:0000256" key="3">
    <source>
        <dbReference type="ARBA" id="ARBA00022475"/>
    </source>
</evidence>